<dbReference type="GO" id="GO:0016020">
    <property type="term" value="C:membrane"/>
    <property type="evidence" value="ECO:0007669"/>
    <property type="project" value="InterPro"/>
</dbReference>
<dbReference type="Proteomes" id="UP000828390">
    <property type="component" value="Unassembled WGS sequence"/>
</dbReference>
<evidence type="ECO:0000256" key="3">
    <source>
        <dbReference type="SAM" id="SignalP"/>
    </source>
</evidence>
<comment type="caution">
    <text evidence="2">Lacks conserved residue(s) required for the propagation of feature annotation.</text>
</comment>
<comment type="caution">
    <text evidence="5">The sequence shown here is derived from an EMBL/GenBank/DDBJ whole genome shotgun (WGS) entry which is preliminary data.</text>
</comment>
<dbReference type="EMBL" id="JAIWYP010000009">
    <property type="protein sequence ID" value="KAH3769290.1"/>
    <property type="molecule type" value="Genomic_DNA"/>
</dbReference>
<keyword evidence="6" id="KW-1185">Reference proteome</keyword>
<dbReference type="SUPFAM" id="SSF56487">
    <property type="entry name" value="SRCR-like"/>
    <property type="match status" value="1"/>
</dbReference>
<evidence type="ECO:0000256" key="2">
    <source>
        <dbReference type="PROSITE-ProRule" id="PRU00196"/>
    </source>
</evidence>
<evidence type="ECO:0000256" key="1">
    <source>
        <dbReference type="ARBA" id="ARBA00023157"/>
    </source>
</evidence>
<dbReference type="InterPro" id="IPR001190">
    <property type="entry name" value="SRCR"/>
</dbReference>
<organism evidence="5 6">
    <name type="scientific">Dreissena polymorpha</name>
    <name type="common">Zebra mussel</name>
    <name type="synonym">Mytilus polymorpha</name>
    <dbReference type="NCBI Taxonomy" id="45954"/>
    <lineage>
        <taxon>Eukaryota</taxon>
        <taxon>Metazoa</taxon>
        <taxon>Spiralia</taxon>
        <taxon>Lophotrochozoa</taxon>
        <taxon>Mollusca</taxon>
        <taxon>Bivalvia</taxon>
        <taxon>Autobranchia</taxon>
        <taxon>Heteroconchia</taxon>
        <taxon>Euheterodonta</taxon>
        <taxon>Imparidentia</taxon>
        <taxon>Neoheterodontei</taxon>
        <taxon>Myida</taxon>
        <taxon>Dreissenoidea</taxon>
        <taxon>Dreissenidae</taxon>
        <taxon>Dreissena</taxon>
    </lineage>
</organism>
<reference evidence="5" key="1">
    <citation type="journal article" date="2019" name="bioRxiv">
        <title>The Genome of the Zebra Mussel, Dreissena polymorpha: A Resource for Invasive Species Research.</title>
        <authorList>
            <person name="McCartney M.A."/>
            <person name="Auch B."/>
            <person name="Kono T."/>
            <person name="Mallez S."/>
            <person name="Zhang Y."/>
            <person name="Obille A."/>
            <person name="Becker A."/>
            <person name="Abrahante J.E."/>
            <person name="Garbe J."/>
            <person name="Badalamenti J.P."/>
            <person name="Herman A."/>
            <person name="Mangelson H."/>
            <person name="Liachko I."/>
            <person name="Sullivan S."/>
            <person name="Sone E.D."/>
            <person name="Koren S."/>
            <person name="Silverstein K.A.T."/>
            <person name="Beckman K.B."/>
            <person name="Gohl D.M."/>
        </authorList>
    </citation>
    <scope>NUCLEOTIDE SEQUENCE</scope>
    <source>
        <strain evidence="5">Duluth1</strain>
        <tissue evidence="5">Whole animal</tissue>
    </source>
</reference>
<keyword evidence="1" id="KW-1015">Disulfide bond</keyword>
<evidence type="ECO:0000313" key="5">
    <source>
        <dbReference type="EMBL" id="KAH3769290.1"/>
    </source>
</evidence>
<feature type="domain" description="SRCR" evidence="4">
    <location>
        <begin position="18"/>
        <end position="68"/>
    </location>
</feature>
<dbReference type="Gene3D" id="3.10.250.10">
    <property type="entry name" value="SRCR-like domain"/>
    <property type="match status" value="1"/>
</dbReference>
<sequence>MIVVFILAFIVVLYNLTINITEAPLNEAPSWGRLMVKREGIMEDYGTVCDDSFDKRDASVVCRMLGYG</sequence>
<feature type="signal peptide" evidence="3">
    <location>
        <begin position="1"/>
        <end position="23"/>
    </location>
</feature>
<evidence type="ECO:0000259" key="4">
    <source>
        <dbReference type="PROSITE" id="PS50287"/>
    </source>
</evidence>
<protein>
    <recommendedName>
        <fullName evidence="4">SRCR domain-containing protein</fullName>
    </recommendedName>
</protein>
<gene>
    <name evidence="5" type="ORF">DPMN_170540</name>
</gene>
<reference evidence="5" key="2">
    <citation type="submission" date="2020-11" db="EMBL/GenBank/DDBJ databases">
        <authorList>
            <person name="McCartney M.A."/>
            <person name="Auch B."/>
            <person name="Kono T."/>
            <person name="Mallez S."/>
            <person name="Becker A."/>
            <person name="Gohl D.M."/>
            <person name="Silverstein K.A.T."/>
            <person name="Koren S."/>
            <person name="Bechman K.B."/>
            <person name="Herman A."/>
            <person name="Abrahante J.E."/>
            <person name="Garbe J."/>
        </authorList>
    </citation>
    <scope>NUCLEOTIDE SEQUENCE</scope>
    <source>
        <strain evidence="5">Duluth1</strain>
        <tissue evidence="5">Whole animal</tissue>
    </source>
</reference>
<dbReference type="AlphaFoldDB" id="A0A9D4DZG4"/>
<feature type="chain" id="PRO_5038540078" description="SRCR domain-containing protein" evidence="3">
    <location>
        <begin position="24"/>
        <end position="68"/>
    </location>
</feature>
<accession>A0A9D4DZG4</accession>
<dbReference type="Pfam" id="PF00530">
    <property type="entry name" value="SRCR"/>
    <property type="match status" value="1"/>
</dbReference>
<name>A0A9D4DZG4_DREPO</name>
<dbReference type="InterPro" id="IPR036772">
    <property type="entry name" value="SRCR-like_dom_sf"/>
</dbReference>
<dbReference type="PROSITE" id="PS50287">
    <property type="entry name" value="SRCR_2"/>
    <property type="match status" value="1"/>
</dbReference>
<proteinExistence type="predicted"/>
<keyword evidence="3" id="KW-0732">Signal</keyword>
<evidence type="ECO:0000313" key="6">
    <source>
        <dbReference type="Proteomes" id="UP000828390"/>
    </source>
</evidence>